<protein>
    <submittedName>
        <fullName evidence="2">Uncharacterized protein</fullName>
    </submittedName>
</protein>
<dbReference type="EMBL" id="CM026426">
    <property type="protein sequence ID" value="KAG0572116.1"/>
    <property type="molecule type" value="Genomic_DNA"/>
</dbReference>
<evidence type="ECO:0000313" key="3">
    <source>
        <dbReference type="Proteomes" id="UP000822688"/>
    </source>
</evidence>
<keyword evidence="3" id="KW-1185">Reference proteome</keyword>
<feature type="signal peptide" evidence="1">
    <location>
        <begin position="1"/>
        <end position="21"/>
    </location>
</feature>
<accession>A0A8T0HMR6</accession>
<organism evidence="2 3">
    <name type="scientific">Ceratodon purpureus</name>
    <name type="common">Fire moss</name>
    <name type="synonym">Dicranum purpureum</name>
    <dbReference type="NCBI Taxonomy" id="3225"/>
    <lineage>
        <taxon>Eukaryota</taxon>
        <taxon>Viridiplantae</taxon>
        <taxon>Streptophyta</taxon>
        <taxon>Embryophyta</taxon>
        <taxon>Bryophyta</taxon>
        <taxon>Bryophytina</taxon>
        <taxon>Bryopsida</taxon>
        <taxon>Dicranidae</taxon>
        <taxon>Pseudoditrichales</taxon>
        <taxon>Ditrichaceae</taxon>
        <taxon>Ceratodon</taxon>
    </lineage>
</organism>
<reference evidence="2" key="1">
    <citation type="submission" date="2020-06" db="EMBL/GenBank/DDBJ databases">
        <title>WGS assembly of Ceratodon purpureus strain R40.</title>
        <authorList>
            <person name="Carey S.B."/>
            <person name="Jenkins J."/>
            <person name="Shu S."/>
            <person name="Lovell J.T."/>
            <person name="Sreedasyam A."/>
            <person name="Maumus F."/>
            <person name="Tiley G.P."/>
            <person name="Fernandez-Pozo N."/>
            <person name="Barry K."/>
            <person name="Chen C."/>
            <person name="Wang M."/>
            <person name="Lipzen A."/>
            <person name="Daum C."/>
            <person name="Saski C.A."/>
            <person name="Payton A.C."/>
            <person name="Mcbreen J.C."/>
            <person name="Conrad R.E."/>
            <person name="Kollar L.M."/>
            <person name="Olsson S."/>
            <person name="Huttunen S."/>
            <person name="Landis J.B."/>
            <person name="Wickett N.J."/>
            <person name="Johnson M.G."/>
            <person name="Rensing S.A."/>
            <person name="Grimwood J."/>
            <person name="Schmutz J."/>
            <person name="Mcdaniel S.F."/>
        </authorList>
    </citation>
    <scope>NUCLEOTIDE SEQUENCE</scope>
    <source>
        <strain evidence="2">R40</strain>
    </source>
</reference>
<dbReference type="Proteomes" id="UP000822688">
    <property type="component" value="Chromosome V"/>
</dbReference>
<proteinExistence type="predicted"/>
<evidence type="ECO:0000313" key="2">
    <source>
        <dbReference type="EMBL" id="KAG0572116.1"/>
    </source>
</evidence>
<sequence length="72" mass="7948">MSPIPILILSLQLTTIPSANAAPSLQLRHSDRRRRYLDNAPPNSHLGSMSTISLQVLAPPWIDVDDVQTALY</sequence>
<feature type="chain" id="PRO_5035767621" evidence="1">
    <location>
        <begin position="22"/>
        <end position="72"/>
    </location>
</feature>
<gene>
    <name evidence="2" type="ORF">KC19_VG069800</name>
</gene>
<evidence type="ECO:0000256" key="1">
    <source>
        <dbReference type="SAM" id="SignalP"/>
    </source>
</evidence>
<keyword evidence="1" id="KW-0732">Signal</keyword>
<dbReference type="AlphaFoldDB" id="A0A8T0HMR6"/>
<name>A0A8T0HMR6_CERPU</name>
<comment type="caution">
    <text evidence="2">The sequence shown here is derived from an EMBL/GenBank/DDBJ whole genome shotgun (WGS) entry which is preliminary data.</text>
</comment>